<name>C6C0W6_MARSD</name>
<dbReference type="STRING" id="526222.Desal_3011"/>
<dbReference type="EMBL" id="CP001649">
    <property type="protein sequence ID" value="ACS81063.1"/>
    <property type="molecule type" value="Genomic_DNA"/>
</dbReference>
<accession>C6C0W6</accession>
<dbReference type="RefSeq" id="WP_015852879.1">
    <property type="nucleotide sequence ID" value="NC_012881.1"/>
</dbReference>
<dbReference type="InterPro" id="IPR005358">
    <property type="entry name" value="Puta_zinc/iron-chelating_dom"/>
</dbReference>
<evidence type="ECO:0000313" key="1">
    <source>
        <dbReference type="EMBL" id="ACS81063.1"/>
    </source>
</evidence>
<dbReference type="OrthoDB" id="9810361at2"/>
<dbReference type="eggNOG" id="COG0727">
    <property type="taxonomic scope" value="Bacteria"/>
</dbReference>
<dbReference type="Pfam" id="PF03692">
    <property type="entry name" value="CxxCxxCC"/>
    <property type="match status" value="1"/>
</dbReference>
<evidence type="ECO:0000313" key="2">
    <source>
        <dbReference type="Proteomes" id="UP000002601"/>
    </source>
</evidence>
<keyword evidence="2" id="KW-1185">Reference proteome</keyword>
<dbReference type="AlphaFoldDB" id="C6C0W6"/>
<dbReference type="HOGENOM" id="CLU_1101482_0_0_7"/>
<dbReference type="KEGG" id="dsa:Desal_3011"/>
<evidence type="ECO:0008006" key="3">
    <source>
        <dbReference type="Google" id="ProtNLM"/>
    </source>
</evidence>
<proteinExistence type="predicted"/>
<gene>
    <name evidence="1" type="ordered locus">Desal_3011</name>
</gene>
<dbReference type="Proteomes" id="UP000002601">
    <property type="component" value="Chromosome"/>
</dbReference>
<protein>
    <recommendedName>
        <fullName evidence="3">YkgJ family cysteine cluster protein</fullName>
    </recommendedName>
</protein>
<sequence>MKNSLDEIIDSGLAHTYPFFEDHPEMIKLLRDMSMAVCADCASITPEMPQFPVLLAEKGLNLFGANFSAMLGQVQSLDPEFKVACTAGCSYCCSSHITVTPQEAFRIALHLAAECSEDDFVTLSEGCLAAAGDFVPGQLKEFAQDYFQPCPFLKDNQCSIYEVRPILCRNWISNDLEACKKSFNTKNKVTVSQNALIMVQKDLVFTGQQAYLAGFGIEGGIGSFMPMMSQILTDFEGTYAKWLSGEKLNGQM</sequence>
<organism evidence="1 2">
    <name type="scientific">Maridesulfovibrio salexigens (strain ATCC 14822 / DSM 2638 / NCIMB 8403 / VKM B-1763)</name>
    <name type="common">Desulfovibrio salexigens</name>
    <dbReference type="NCBI Taxonomy" id="526222"/>
    <lineage>
        <taxon>Bacteria</taxon>
        <taxon>Pseudomonadati</taxon>
        <taxon>Thermodesulfobacteriota</taxon>
        <taxon>Desulfovibrionia</taxon>
        <taxon>Desulfovibrionales</taxon>
        <taxon>Desulfovibrionaceae</taxon>
        <taxon>Maridesulfovibrio</taxon>
    </lineage>
</organism>
<reference evidence="1 2" key="1">
    <citation type="submission" date="2009-06" db="EMBL/GenBank/DDBJ databases">
        <title>Complete sequence of Desulfovibrio salexigens DSM 2638.</title>
        <authorList>
            <consortium name="US DOE Joint Genome Institute"/>
            <person name="Lucas S."/>
            <person name="Copeland A."/>
            <person name="Lapidus A."/>
            <person name="Glavina del Rio T."/>
            <person name="Tice H."/>
            <person name="Bruce D."/>
            <person name="Goodwin L."/>
            <person name="Pitluck S."/>
            <person name="Munk A.C."/>
            <person name="Brettin T."/>
            <person name="Detter J.C."/>
            <person name="Han C."/>
            <person name="Tapia R."/>
            <person name="Larimer F."/>
            <person name="Land M."/>
            <person name="Hauser L."/>
            <person name="Kyrpides N."/>
            <person name="Anderson I."/>
            <person name="Wall J.D."/>
            <person name="Arkin A.P."/>
            <person name="Dehal P."/>
            <person name="Chivian D."/>
            <person name="Giles B."/>
            <person name="Hazen T.C."/>
        </authorList>
    </citation>
    <scope>NUCLEOTIDE SEQUENCE [LARGE SCALE GENOMIC DNA]</scope>
    <source>
        <strain evidence="2">ATCC 14822 / DSM 2638 / NCIMB 8403 / VKM B-1763</strain>
    </source>
</reference>